<dbReference type="SUPFAM" id="SSF51004">
    <property type="entry name" value="C-terminal (heme d1) domain of cytochrome cd1-nitrite reductase"/>
    <property type="match status" value="1"/>
</dbReference>
<gene>
    <name evidence="1" type="ORF">P2L57_04800</name>
</gene>
<evidence type="ECO:0000313" key="2">
    <source>
        <dbReference type="Proteomes" id="UP001220022"/>
    </source>
</evidence>
<protein>
    <submittedName>
        <fullName evidence="1">Uncharacterized protein</fullName>
    </submittedName>
</protein>
<dbReference type="InterPro" id="IPR015943">
    <property type="entry name" value="WD40/YVTN_repeat-like_dom_sf"/>
</dbReference>
<sequence>MTGANDDTVTVIDAAHNTVLRTVRVNHVPTGITATNSTIWVSANASSAVDAIDARTLKIVARTSLGLSAEPSGVALA</sequence>
<dbReference type="InterPro" id="IPR011048">
    <property type="entry name" value="Haem_d1_sf"/>
</dbReference>
<name>A0ABT5YTY1_9ACTN</name>
<organism evidence="1 2">
    <name type="scientific">Streptantibioticus ferralitis</name>
    <dbReference type="NCBI Taxonomy" id="236510"/>
    <lineage>
        <taxon>Bacteria</taxon>
        <taxon>Bacillati</taxon>
        <taxon>Actinomycetota</taxon>
        <taxon>Actinomycetes</taxon>
        <taxon>Kitasatosporales</taxon>
        <taxon>Streptomycetaceae</taxon>
        <taxon>Streptantibioticus</taxon>
    </lineage>
</organism>
<dbReference type="EMBL" id="JARHTQ010000002">
    <property type="protein sequence ID" value="MDF2255072.1"/>
    <property type="molecule type" value="Genomic_DNA"/>
</dbReference>
<dbReference type="RefSeq" id="WP_275808671.1">
    <property type="nucleotide sequence ID" value="NZ_BAAANM010000012.1"/>
</dbReference>
<dbReference type="Gene3D" id="2.130.10.10">
    <property type="entry name" value="YVTN repeat-like/Quinoprotein amine dehydrogenase"/>
    <property type="match status" value="1"/>
</dbReference>
<keyword evidence="2" id="KW-1185">Reference proteome</keyword>
<dbReference type="Proteomes" id="UP001220022">
    <property type="component" value="Unassembled WGS sequence"/>
</dbReference>
<reference evidence="1 2" key="1">
    <citation type="submission" date="2023-03" db="EMBL/GenBank/DDBJ databases">
        <title>Draft genome sequence of type strain Streptomyces ferralitis JCM 14344.</title>
        <authorList>
            <person name="Klaysubun C."/>
            <person name="Duangmal K."/>
        </authorList>
    </citation>
    <scope>NUCLEOTIDE SEQUENCE [LARGE SCALE GENOMIC DNA]</scope>
    <source>
        <strain evidence="1 2">JCM 14344</strain>
    </source>
</reference>
<comment type="caution">
    <text evidence="1">The sequence shown here is derived from an EMBL/GenBank/DDBJ whole genome shotgun (WGS) entry which is preliminary data.</text>
</comment>
<accession>A0ABT5YTY1</accession>
<proteinExistence type="predicted"/>
<evidence type="ECO:0000313" key="1">
    <source>
        <dbReference type="EMBL" id="MDF2255072.1"/>
    </source>
</evidence>